<organism evidence="2 3">
    <name type="scientific">Chitinophaga polysaccharea</name>
    <dbReference type="NCBI Taxonomy" id="1293035"/>
    <lineage>
        <taxon>Bacteria</taxon>
        <taxon>Pseudomonadati</taxon>
        <taxon>Bacteroidota</taxon>
        <taxon>Chitinophagia</taxon>
        <taxon>Chitinophagales</taxon>
        <taxon>Chitinophagaceae</taxon>
        <taxon>Chitinophaga</taxon>
    </lineage>
</organism>
<feature type="domain" description="Thioredoxin" evidence="1">
    <location>
        <begin position="20"/>
        <end position="194"/>
    </location>
</feature>
<proteinExistence type="predicted"/>
<dbReference type="OrthoDB" id="771025at2"/>
<accession>A0A561PQP6</accession>
<dbReference type="PROSITE" id="PS51352">
    <property type="entry name" value="THIOREDOXIN_2"/>
    <property type="match status" value="1"/>
</dbReference>
<name>A0A561PQP6_9BACT</name>
<protein>
    <recommendedName>
        <fullName evidence="1">Thioredoxin domain-containing protein</fullName>
    </recommendedName>
</protein>
<dbReference type="AlphaFoldDB" id="A0A561PQP6"/>
<dbReference type="SUPFAM" id="SSF52833">
    <property type="entry name" value="Thioredoxin-like"/>
    <property type="match status" value="1"/>
</dbReference>
<dbReference type="Gene3D" id="3.40.30.10">
    <property type="entry name" value="Glutaredoxin"/>
    <property type="match status" value="1"/>
</dbReference>
<dbReference type="InterPro" id="IPR036249">
    <property type="entry name" value="Thioredoxin-like_sf"/>
</dbReference>
<dbReference type="RefSeq" id="WP_145670416.1">
    <property type="nucleotide sequence ID" value="NZ_VIWO01000004.1"/>
</dbReference>
<comment type="caution">
    <text evidence="2">The sequence shown here is derived from an EMBL/GenBank/DDBJ whole genome shotgun (WGS) entry which is preliminary data.</text>
</comment>
<reference evidence="2 3" key="1">
    <citation type="submission" date="2019-06" db="EMBL/GenBank/DDBJ databases">
        <title>Sorghum-associated microbial communities from plants grown in Nebraska, USA.</title>
        <authorList>
            <person name="Schachtman D."/>
        </authorList>
    </citation>
    <scope>NUCLEOTIDE SEQUENCE [LARGE SCALE GENOMIC DNA]</scope>
    <source>
        <strain evidence="2 3">1209</strain>
    </source>
</reference>
<keyword evidence="3" id="KW-1185">Reference proteome</keyword>
<dbReference type="EMBL" id="VIWO01000004">
    <property type="protein sequence ID" value="TWF40413.1"/>
    <property type="molecule type" value="Genomic_DNA"/>
</dbReference>
<dbReference type="Proteomes" id="UP000320811">
    <property type="component" value="Unassembled WGS sequence"/>
</dbReference>
<evidence type="ECO:0000259" key="1">
    <source>
        <dbReference type="PROSITE" id="PS51352"/>
    </source>
</evidence>
<dbReference type="InterPro" id="IPR013766">
    <property type="entry name" value="Thioredoxin_domain"/>
</dbReference>
<evidence type="ECO:0000313" key="2">
    <source>
        <dbReference type="EMBL" id="TWF40413.1"/>
    </source>
</evidence>
<evidence type="ECO:0000313" key="3">
    <source>
        <dbReference type="Proteomes" id="UP000320811"/>
    </source>
</evidence>
<gene>
    <name evidence="2" type="ORF">FHW36_10495</name>
</gene>
<sequence>MKESIKTLTSCFLFLSLYVIEVGCKGKEITKQTTTISQVNTQKYTLPKSLETFYTNPERRTADSAALMKAPYKLIVDVDFSCPVCIVEVDKWNNFYSDSLKKYQIPIVLLCRSDDKYRYMKYLFKTQKLKYFPFPLLLDINNETLRLNPKLISATGKVKTVFIGADSQILYTGFPLEGEKDKEDLIKAIASISPVSH</sequence>